<dbReference type="EMBL" id="CM055103">
    <property type="protein sequence ID" value="KAJ7537116.1"/>
    <property type="molecule type" value="Genomic_DNA"/>
</dbReference>
<comment type="caution">
    <text evidence="1">The sequence shown here is derived from an EMBL/GenBank/DDBJ whole genome shotgun (WGS) entry which is preliminary data.</text>
</comment>
<protein>
    <submittedName>
        <fullName evidence="1">Uncharacterized protein</fullName>
    </submittedName>
</protein>
<evidence type="ECO:0000313" key="1">
    <source>
        <dbReference type="EMBL" id="KAJ7537116.1"/>
    </source>
</evidence>
<reference evidence="2" key="1">
    <citation type="journal article" date="2024" name="Proc. Natl. Acad. Sci. U.S.A.">
        <title>Extraordinary preservation of gene collinearity over three hundred million years revealed in homosporous lycophytes.</title>
        <authorList>
            <person name="Li C."/>
            <person name="Wickell D."/>
            <person name="Kuo L.Y."/>
            <person name="Chen X."/>
            <person name="Nie B."/>
            <person name="Liao X."/>
            <person name="Peng D."/>
            <person name="Ji J."/>
            <person name="Jenkins J."/>
            <person name="Williams M."/>
            <person name="Shu S."/>
            <person name="Plott C."/>
            <person name="Barry K."/>
            <person name="Rajasekar S."/>
            <person name="Grimwood J."/>
            <person name="Han X."/>
            <person name="Sun S."/>
            <person name="Hou Z."/>
            <person name="He W."/>
            <person name="Dai G."/>
            <person name="Sun C."/>
            <person name="Schmutz J."/>
            <person name="Leebens-Mack J.H."/>
            <person name="Li F.W."/>
            <person name="Wang L."/>
        </authorList>
    </citation>
    <scope>NUCLEOTIDE SEQUENCE [LARGE SCALE GENOMIC DNA]</scope>
    <source>
        <strain evidence="2">cv. PW_Plant_1</strain>
    </source>
</reference>
<evidence type="ECO:0000313" key="2">
    <source>
        <dbReference type="Proteomes" id="UP001162992"/>
    </source>
</evidence>
<gene>
    <name evidence="1" type="ORF">O6H91_12G098100</name>
</gene>
<keyword evidence="2" id="KW-1185">Reference proteome</keyword>
<organism evidence="1 2">
    <name type="scientific">Diphasiastrum complanatum</name>
    <name type="common">Issler's clubmoss</name>
    <name type="synonym">Lycopodium complanatum</name>
    <dbReference type="NCBI Taxonomy" id="34168"/>
    <lineage>
        <taxon>Eukaryota</taxon>
        <taxon>Viridiplantae</taxon>
        <taxon>Streptophyta</taxon>
        <taxon>Embryophyta</taxon>
        <taxon>Tracheophyta</taxon>
        <taxon>Lycopodiopsida</taxon>
        <taxon>Lycopodiales</taxon>
        <taxon>Lycopodiaceae</taxon>
        <taxon>Lycopodioideae</taxon>
        <taxon>Diphasiastrum</taxon>
    </lineage>
</organism>
<sequence>MAPGEECSVLVHEAPCLAPPHNNISTVLLVIAMQAEALPLVEALKLSQDDTLVFPKSVPWIKYSGIHDGLHIHIVVPGKDAVLGVDNVGTVSGALVSYAAIQALQPDLLINAGTAGGFKAKGACVGDVFVATEVAYHDRRIPIPIFDKYGVGATKTIPTPKLVEALGLKLGKLSTGNSLDMSPQDEEVIKSNDATIKDMEGAAVAYVANLFSVPAILIKSVTDIIDGGRPTTEEFLENLSMAADALLKTGICVLKFLNGKSIADL</sequence>
<name>A0ACC2C506_DIPCM</name>
<dbReference type="Proteomes" id="UP001162992">
    <property type="component" value="Chromosome 12"/>
</dbReference>
<accession>A0ACC2C506</accession>
<proteinExistence type="predicted"/>